<proteinExistence type="predicted"/>
<evidence type="ECO:0000313" key="2">
    <source>
        <dbReference type="EMBL" id="CAH2035900.1"/>
    </source>
</evidence>
<gene>
    <name evidence="2" type="ORF">IPOD504_LOCUS750</name>
</gene>
<accession>A0ABN8HLJ3</accession>
<name>A0ABN8HLJ3_9NEOP</name>
<dbReference type="Proteomes" id="UP000837857">
    <property type="component" value="Chromosome 1"/>
</dbReference>
<feature type="non-terminal residue" evidence="2">
    <location>
        <position position="105"/>
    </location>
</feature>
<feature type="region of interest" description="Disordered" evidence="1">
    <location>
        <begin position="1"/>
        <end position="25"/>
    </location>
</feature>
<evidence type="ECO:0000256" key="1">
    <source>
        <dbReference type="SAM" id="MobiDB-lite"/>
    </source>
</evidence>
<evidence type="ECO:0000313" key="3">
    <source>
        <dbReference type="Proteomes" id="UP000837857"/>
    </source>
</evidence>
<keyword evidence="3" id="KW-1185">Reference proteome</keyword>
<dbReference type="EMBL" id="OW152813">
    <property type="protein sequence ID" value="CAH2035900.1"/>
    <property type="molecule type" value="Genomic_DNA"/>
</dbReference>
<organism evidence="2 3">
    <name type="scientific">Iphiclides podalirius</name>
    <name type="common">scarce swallowtail</name>
    <dbReference type="NCBI Taxonomy" id="110791"/>
    <lineage>
        <taxon>Eukaryota</taxon>
        <taxon>Metazoa</taxon>
        <taxon>Ecdysozoa</taxon>
        <taxon>Arthropoda</taxon>
        <taxon>Hexapoda</taxon>
        <taxon>Insecta</taxon>
        <taxon>Pterygota</taxon>
        <taxon>Neoptera</taxon>
        <taxon>Endopterygota</taxon>
        <taxon>Lepidoptera</taxon>
        <taxon>Glossata</taxon>
        <taxon>Ditrysia</taxon>
        <taxon>Papilionoidea</taxon>
        <taxon>Papilionidae</taxon>
        <taxon>Papilioninae</taxon>
        <taxon>Iphiclides</taxon>
    </lineage>
</organism>
<sequence>MSDGSLLGLGGSAAPIGDRSPNAPTIRTVGVRTRIGAVLHYGRSLRRPGPDKGERISRLPPKALSVRNMSRMPRWRIPGSTLARLLLQKPHQSHAWCSLTQSHVH</sequence>
<protein>
    <submittedName>
        <fullName evidence="2">Uncharacterized protein</fullName>
    </submittedName>
</protein>
<reference evidence="2" key="1">
    <citation type="submission" date="2022-03" db="EMBL/GenBank/DDBJ databases">
        <authorList>
            <person name="Martin H S."/>
        </authorList>
    </citation>
    <scope>NUCLEOTIDE SEQUENCE</scope>
</reference>